<dbReference type="PANTHER" id="PTHR42741:SF3">
    <property type="entry name" value="NITROREDUCTASE FAMILY PROTEIN"/>
    <property type="match status" value="1"/>
</dbReference>
<dbReference type="Proteomes" id="UP001050975">
    <property type="component" value="Unassembled WGS sequence"/>
</dbReference>
<evidence type="ECO:0000313" key="2">
    <source>
        <dbReference type="EMBL" id="GET41519.1"/>
    </source>
</evidence>
<dbReference type="CDD" id="cd02142">
    <property type="entry name" value="McbC_SagB-like_oxidoreductase"/>
    <property type="match status" value="2"/>
</dbReference>
<protein>
    <recommendedName>
        <fullName evidence="1">Nitroreductase domain-containing protein</fullName>
    </recommendedName>
</protein>
<feature type="domain" description="Nitroreductase" evidence="1">
    <location>
        <begin position="331"/>
        <end position="509"/>
    </location>
</feature>
<proteinExistence type="predicted"/>
<dbReference type="PANTHER" id="PTHR42741">
    <property type="entry name" value="NITROREDUCTASE FAMILY PROTEIN"/>
    <property type="match status" value="1"/>
</dbReference>
<gene>
    <name evidence="2" type="ORF">MiSe_63310</name>
</gene>
<evidence type="ECO:0000259" key="1">
    <source>
        <dbReference type="Pfam" id="PF00881"/>
    </source>
</evidence>
<dbReference type="InterPro" id="IPR020051">
    <property type="entry name" value="SagB-type_dehydrogenase"/>
</dbReference>
<dbReference type="AlphaFoldDB" id="A0AAV3XLJ2"/>
<comment type="caution">
    <text evidence="2">The sequence shown here is derived from an EMBL/GenBank/DDBJ whole genome shotgun (WGS) entry which is preliminary data.</text>
</comment>
<sequence>MAQLRESIAQHYHERTKYDPETISTKSQGLDWSKQPSPFKEYKFGTTFDLKPYLKDTLESKNPSDTQKWWRRLSRLLFCSYGLTARVPTMFGEPLYLRSAPSAGGLYPAEVYLISRGTPLLPPGLYNYQSKTHSLIHFWEDSVWTGLQSACFWHPVLEATQLTLVTTSVFYRSAWRYQDRAYRRIFLDTGHLLGNIELAGAIAQYRPHLIGGFADEAVNQLLYLNSEQEGAIAVIPLADLLDVKQNLPLAPTTLPTPPQIDYPNLLDGELLPYFHRATQIELSPSRPQIPAVVEPEKSLEDKYNFPFCLKVSTQTSPIDWGENLQVLENTILRRRSTRAYTGANLTLDELNALLDFTYQPQHYIDGGLDASPDYFDLSLIETFIAVSGVDGLEEGCYYYAPLAEELRQIRFKNFRPELHYLCLGQELGRDAAAVLFHTADLKQAVAKHGDRVYRYLHMDAGHLGQRLNLAAIRLNLGVSGIGGFFDNQVNEVLGIPADEAVLYITTLGRPRAQ</sequence>
<dbReference type="InterPro" id="IPR000415">
    <property type="entry name" value="Nitroreductase-like"/>
</dbReference>
<reference evidence="2" key="1">
    <citation type="submission" date="2019-10" db="EMBL/GenBank/DDBJ databases">
        <title>Draft genome sequece of Microseira wollei NIES-4236.</title>
        <authorList>
            <person name="Yamaguchi H."/>
            <person name="Suzuki S."/>
            <person name="Kawachi M."/>
        </authorList>
    </citation>
    <scope>NUCLEOTIDE SEQUENCE</scope>
    <source>
        <strain evidence="2">NIES-4236</strain>
    </source>
</reference>
<dbReference type="SUPFAM" id="SSF55469">
    <property type="entry name" value="FMN-dependent nitroreductase-like"/>
    <property type="match status" value="2"/>
</dbReference>
<keyword evidence="3" id="KW-1185">Reference proteome</keyword>
<dbReference type="RefSeq" id="WP_226587894.1">
    <property type="nucleotide sequence ID" value="NZ_BLAY01000125.1"/>
</dbReference>
<name>A0AAV3XLJ2_9CYAN</name>
<feature type="domain" description="Nitroreductase" evidence="1">
    <location>
        <begin position="98"/>
        <end position="234"/>
    </location>
</feature>
<dbReference type="GO" id="GO:0016491">
    <property type="term" value="F:oxidoreductase activity"/>
    <property type="evidence" value="ECO:0007669"/>
    <property type="project" value="InterPro"/>
</dbReference>
<dbReference type="Pfam" id="PF00881">
    <property type="entry name" value="Nitroreductase"/>
    <property type="match status" value="2"/>
</dbReference>
<dbReference type="InterPro" id="IPR029479">
    <property type="entry name" value="Nitroreductase"/>
</dbReference>
<dbReference type="EMBL" id="BLAY01000125">
    <property type="protein sequence ID" value="GET41519.1"/>
    <property type="molecule type" value="Genomic_DNA"/>
</dbReference>
<dbReference type="Gene3D" id="3.40.109.10">
    <property type="entry name" value="NADH Oxidase"/>
    <property type="match status" value="2"/>
</dbReference>
<accession>A0AAV3XLJ2</accession>
<evidence type="ECO:0000313" key="3">
    <source>
        <dbReference type="Proteomes" id="UP001050975"/>
    </source>
</evidence>
<organism evidence="2 3">
    <name type="scientific">Microseira wollei NIES-4236</name>
    <dbReference type="NCBI Taxonomy" id="2530354"/>
    <lineage>
        <taxon>Bacteria</taxon>
        <taxon>Bacillati</taxon>
        <taxon>Cyanobacteriota</taxon>
        <taxon>Cyanophyceae</taxon>
        <taxon>Oscillatoriophycideae</taxon>
        <taxon>Aerosakkonematales</taxon>
        <taxon>Aerosakkonemataceae</taxon>
        <taxon>Microseira</taxon>
    </lineage>
</organism>
<dbReference type="NCBIfam" id="TIGR03605">
    <property type="entry name" value="antibiot_sagB"/>
    <property type="match status" value="2"/>
</dbReference>